<protein>
    <submittedName>
        <fullName evidence="1">Uncharacterized protein</fullName>
    </submittedName>
</protein>
<comment type="caution">
    <text evidence="1">The sequence shown here is derived from an EMBL/GenBank/DDBJ whole genome shotgun (WGS) entry which is preliminary data.</text>
</comment>
<evidence type="ECO:0000313" key="1">
    <source>
        <dbReference type="EMBL" id="CAI9597110.1"/>
    </source>
</evidence>
<gene>
    <name evidence="1" type="ORF">SPARVUS_LOCUS12174764</name>
</gene>
<sequence>MRKGIYPFIFTKTIAFSCSVYCGRPNIVNAGSGESRYSECGVRGEQI</sequence>
<evidence type="ECO:0000313" key="2">
    <source>
        <dbReference type="Proteomes" id="UP001162483"/>
    </source>
</evidence>
<accession>A0ABN9FJB2</accession>
<proteinExistence type="predicted"/>
<dbReference type="EMBL" id="CATNWA010017006">
    <property type="protein sequence ID" value="CAI9597110.1"/>
    <property type="molecule type" value="Genomic_DNA"/>
</dbReference>
<organism evidence="1 2">
    <name type="scientific">Staurois parvus</name>
    <dbReference type="NCBI Taxonomy" id="386267"/>
    <lineage>
        <taxon>Eukaryota</taxon>
        <taxon>Metazoa</taxon>
        <taxon>Chordata</taxon>
        <taxon>Craniata</taxon>
        <taxon>Vertebrata</taxon>
        <taxon>Euteleostomi</taxon>
        <taxon>Amphibia</taxon>
        <taxon>Batrachia</taxon>
        <taxon>Anura</taxon>
        <taxon>Neobatrachia</taxon>
        <taxon>Ranoidea</taxon>
        <taxon>Ranidae</taxon>
        <taxon>Staurois</taxon>
    </lineage>
</organism>
<dbReference type="Proteomes" id="UP001162483">
    <property type="component" value="Unassembled WGS sequence"/>
</dbReference>
<reference evidence="1" key="1">
    <citation type="submission" date="2023-05" db="EMBL/GenBank/DDBJ databases">
        <authorList>
            <person name="Stuckert A."/>
        </authorList>
    </citation>
    <scope>NUCLEOTIDE SEQUENCE</scope>
</reference>
<keyword evidence="2" id="KW-1185">Reference proteome</keyword>
<name>A0ABN9FJB2_9NEOB</name>